<evidence type="ECO:0000313" key="3">
    <source>
        <dbReference type="Proteomes" id="UP000245865"/>
    </source>
</evidence>
<protein>
    <submittedName>
        <fullName evidence="2">Phage portal protein</fullName>
    </submittedName>
</protein>
<sequence length="420" mass="46468">MGFMDWWRGSKGPPSSAAPRREPAFVGPAYNAQTGALADYLAGQSASSANVTADTAMKISAVWRCVNLISGGVATLPLDLKRRIGDERRDAEDHQLWSILRRKPNRWQTPAEFRRMLQASVLLRGNGYAYKVTSGKKLLELIPLNADNVEVKQERDLSLIYTVTLPSGQRQILKQDKMLHLRGLTMDGITGLPVITYARESMDLALSTERHAGSLFRNGTRAGGVIKHPGKLDEEGIVALRESLDYYRSDGALEGRDLILEEGMDYQRLTMTSVDAQFIETRVQSLAEIGMYFGVPLHLIGLNDKASSWGTGIEQMGIGFVTYTMQDWLTMWEQAIARDLIDEKETDVYAKFNIAGLLKGDTSARYAAYATGKQWGWLSSNDIRALEDMNPIDGGDEYLQPLNMAPIGAQPSTANAPTQD</sequence>
<dbReference type="RefSeq" id="WP_109705727.1">
    <property type="nucleotide sequence ID" value="NZ_QGDB01000002.1"/>
</dbReference>
<dbReference type="OrthoDB" id="7592047at2"/>
<feature type="region of interest" description="Disordered" evidence="1">
    <location>
        <begin position="1"/>
        <end position="22"/>
    </location>
</feature>
<dbReference type="AlphaFoldDB" id="A0A316JHW9"/>
<comment type="caution">
    <text evidence="2">The sequence shown here is derived from an EMBL/GenBank/DDBJ whole genome shotgun (WGS) entry which is preliminary data.</text>
</comment>
<dbReference type="Pfam" id="PF04860">
    <property type="entry name" value="Phage_portal"/>
    <property type="match status" value="1"/>
</dbReference>
<keyword evidence="3" id="KW-1185">Reference proteome</keyword>
<organism evidence="2 3">
    <name type="scientific">Falsochrobactrum shanghaiense</name>
    <dbReference type="NCBI Taxonomy" id="2201899"/>
    <lineage>
        <taxon>Bacteria</taxon>
        <taxon>Pseudomonadati</taxon>
        <taxon>Pseudomonadota</taxon>
        <taxon>Alphaproteobacteria</taxon>
        <taxon>Hyphomicrobiales</taxon>
        <taxon>Brucellaceae</taxon>
        <taxon>Falsochrobactrum</taxon>
    </lineage>
</organism>
<dbReference type="NCBIfam" id="TIGR01537">
    <property type="entry name" value="portal_HK97"/>
    <property type="match status" value="1"/>
</dbReference>
<evidence type="ECO:0000313" key="2">
    <source>
        <dbReference type="EMBL" id="PWL18833.1"/>
    </source>
</evidence>
<reference evidence="2 3" key="1">
    <citation type="submission" date="2018-05" db="EMBL/GenBank/DDBJ databases">
        <title>Comparative genomic sequence analysis between strain HN4 and CCM 8460T (Falsochrobactrum ovis) will provide more evidence to prove that HN4 is a new species of Falsochrobactrum.</title>
        <authorList>
            <person name="Lyu W."/>
            <person name="Sun L."/>
            <person name="Yao L."/>
        </authorList>
    </citation>
    <scope>NUCLEOTIDE SEQUENCE [LARGE SCALE GENOMIC DNA]</scope>
    <source>
        <strain evidence="2 3">HN4</strain>
    </source>
</reference>
<dbReference type="Proteomes" id="UP000245865">
    <property type="component" value="Unassembled WGS sequence"/>
</dbReference>
<proteinExistence type="predicted"/>
<name>A0A316JHW9_9HYPH</name>
<accession>A0A316JHW9</accession>
<dbReference type="EMBL" id="QGDB01000002">
    <property type="protein sequence ID" value="PWL18833.1"/>
    <property type="molecule type" value="Genomic_DNA"/>
</dbReference>
<evidence type="ECO:0000256" key="1">
    <source>
        <dbReference type="SAM" id="MobiDB-lite"/>
    </source>
</evidence>
<gene>
    <name evidence="2" type="ORF">DKP76_07150</name>
</gene>
<dbReference type="InterPro" id="IPR006944">
    <property type="entry name" value="Phage/GTA_portal"/>
</dbReference>
<dbReference type="InterPro" id="IPR006427">
    <property type="entry name" value="Portal_HK97"/>
</dbReference>